<evidence type="ECO:0000313" key="1">
    <source>
        <dbReference type="EMBL" id="EDW51084.1"/>
    </source>
</evidence>
<dbReference type="EMBL" id="CH480847">
    <property type="protein sequence ID" value="EDW51084.1"/>
    <property type="molecule type" value="Genomic_DNA"/>
</dbReference>
<sequence>MIIVSWPRSNMEVRCGAVGHWPCDIELGCEQSAVEHSTHDLEIGDDHGHGAPGKKRLMCYNMEQMKWIE</sequence>
<reference evidence="1 2" key="1">
    <citation type="journal article" date="2007" name="Nature">
        <title>Evolution of genes and genomes on the Drosophila phylogeny.</title>
        <authorList>
            <consortium name="Drosophila 12 Genomes Consortium"/>
            <person name="Clark A.G."/>
            <person name="Eisen M.B."/>
            <person name="Smith D.R."/>
            <person name="Bergman C.M."/>
            <person name="Oliver B."/>
            <person name="Markow T.A."/>
            <person name="Kaufman T.C."/>
            <person name="Kellis M."/>
            <person name="Gelbart W."/>
            <person name="Iyer V.N."/>
            <person name="Pollard D.A."/>
            <person name="Sackton T.B."/>
            <person name="Larracuente A.M."/>
            <person name="Singh N.D."/>
            <person name="Abad J.P."/>
            <person name="Abt D.N."/>
            <person name="Adryan B."/>
            <person name="Aguade M."/>
            <person name="Akashi H."/>
            <person name="Anderson W.W."/>
            <person name="Aquadro C.F."/>
            <person name="Ardell D.H."/>
            <person name="Arguello R."/>
            <person name="Artieri C.G."/>
            <person name="Barbash D.A."/>
            <person name="Barker D."/>
            <person name="Barsanti P."/>
            <person name="Batterham P."/>
            <person name="Batzoglou S."/>
            <person name="Begun D."/>
            <person name="Bhutkar A."/>
            <person name="Blanco E."/>
            <person name="Bosak S.A."/>
            <person name="Bradley R.K."/>
            <person name="Brand A.D."/>
            <person name="Brent M.R."/>
            <person name="Brooks A.N."/>
            <person name="Brown R.H."/>
            <person name="Butlin R.K."/>
            <person name="Caggese C."/>
            <person name="Calvi B.R."/>
            <person name="Bernardo de Carvalho A."/>
            <person name="Caspi A."/>
            <person name="Castrezana S."/>
            <person name="Celniker S.E."/>
            <person name="Chang J.L."/>
            <person name="Chapple C."/>
            <person name="Chatterji S."/>
            <person name="Chinwalla A."/>
            <person name="Civetta A."/>
            <person name="Clifton S.W."/>
            <person name="Comeron J.M."/>
            <person name="Costello J.C."/>
            <person name="Coyne J.A."/>
            <person name="Daub J."/>
            <person name="David R.G."/>
            <person name="Delcher A.L."/>
            <person name="Delehaunty K."/>
            <person name="Do C.B."/>
            <person name="Ebling H."/>
            <person name="Edwards K."/>
            <person name="Eickbush T."/>
            <person name="Evans J.D."/>
            <person name="Filipski A."/>
            <person name="Findeiss S."/>
            <person name="Freyhult E."/>
            <person name="Fulton L."/>
            <person name="Fulton R."/>
            <person name="Garcia A.C."/>
            <person name="Gardiner A."/>
            <person name="Garfield D.A."/>
            <person name="Garvin B.E."/>
            <person name="Gibson G."/>
            <person name="Gilbert D."/>
            <person name="Gnerre S."/>
            <person name="Godfrey J."/>
            <person name="Good R."/>
            <person name="Gotea V."/>
            <person name="Gravely B."/>
            <person name="Greenberg A.J."/>
            <person name="Griffiths-Jones S."/>
            <person name="Gross S."/>
            <person name="Guigo R."/>
            <person name="Gustafson E.A."/>
            <person name="Haerty W."/>
            <person name="Hahn M.W."/>
            <person name="Halligan D.L."/>
            <person name="Halpern A.L."/>
            <person name="Halter G.M."/>
            <person name="Han M.V."/>
            <person name="Heger A."/>
            <person name="Hillier L."/>
            <person name="Hinrichs A.S."/>
            <person name="Holmes I."/>
            <person name="Hoskins R.A."/>
            <person name="Hubisz M.J."/>
            <person name="Hultmark D."/>
            <person name="Huntley M.A."/>
            <person name="Jaffe D.B."/>
            <person name="Jagadeeshan S."/>
            <person name="Jeck W.R."/>
            <person name="Johnson J."/>
            <person name="Jones C.D."/>
            <person name="Jordan W.C."/>
            <person name="Karpen G.H."/>
            <person name="Kataoka E."/>
            <person name="Keightley P.D."/>
            <person name="Kheradpour P."/>
            <person name="Kirkness E.F."/>
            <person name="Koerich L.B."/>
            <person name="Kristiansen K."/>
            <person name="Kudrna D."/>
            <person name="Kulathinal R.J."/>
            <person name="Kumar S."/>
            <person name="Kwok R."/>
            <person name="Lander E."/>
            <person name="Langley C.H."/>
            <person name="Lapoint R."/>
            <person name="Lazzaro B.P."/>
            <person name="Lee S.J."/>
            <person name="Levesque L."/>
            <person name="Li R."/>
            <person name="Lin C.F."/>
            <person name="Lin M.F."/>
            <person name="Lindblad-Toh K."/>
            <person name="Llopart A."/>
            <person name="Long M."/>
            <person name="Low L."/>
            <person name="Lozovsky E."/>
            <person name="Lu J."/>
            <person name="Luo M."/>
            <person name="Machado C.A."/>
            <person name="Makalowski W."/>
            <person name="Marzo M."/>
            <person name="Matsuda M."/>
            <person name="Matzkin L."/>
            <person name="McAllister B."/>
            <person name="McBride C.S."/>
            <person name="McKernan B."/>
            <person name="McKernan K."/>
            <person name="Mendez-Lago M."/>
            <person name="Minx P."/>
            <person name="Mollenhauer M.U."/>
            <person name="Montooth K."/>
            <person name="Mount S.M."/>
            <person name="Mu X."/>
            <person name="Myers E."/>
            <person name="Negre B."/>
            <person name="Newfeld S."/>
            <person name="Nielsen R."/>
            <person name="Noor M.A."/>
            <person name="O'Grady P."/>
            <person name="Pachter L."/>
            <person name="Papaceit M."/>
            <person name="Parisi M.J."/>
            <person name="Parisi M."/>
            <person name="Parts L."/>
            <person name="Pedersen J.S."/>
            <person name="Pesole G."/>
            <person name="Phillippy A.M."/>
            <person name="Ponting C.P."/>
            <person name="Pop M."/>
            <person name="Porcelli D."/>
            <person name="Powell J.R."/>
            <person name="Prohaska S."/>
            <person name="Pruitt K."/>
            <person name="Puig M."/>
            <person name="Quesneville H."/>
            <person name="Ram K.R."/>
            <person name="Rand D."/>
            <person name="Rasmussen M.D."/>
            <person name="Reed L.K."/>
            <person name="Reenan R."/>
            <person name="Reily A."/>
            <person name="Remington K.A."/>
            <person name="Rieger T.T."/>
            <person name="Ritchie M.G."/>
            <person name="Robin C."/>
            <person name="Rogers Y.H."/>
            <person name="Rohde C."/>
            <person name="Rozas J."/>
            <person name="Rubenfield M.J."/>
            <person name="Ruiz A."/>
            <person name="Russo S."/>
            <person name="Salzberg S.L."/>
            <person name="Sanchez-Gracia A."/>
            <person name="Saranga D.J."/>
            <person name="Sato H."/>
            <person name="Schaeffer S.W."/>
            <person name="Schatz M.C."/>
            <person name="Schlenke T."/>
            <person name="Schwartz R."/>
            <person name="Segarra C."/>
            <person name="Singh R.S."/>
            <person name="Sirot L."/>
            <person name="Sirota M."/>
            <person name="Sisneros N.B."/>
            <person name="Smith C.D."/>
            <person name="Smith T.F."/>
            <person name="Spieth J."/>
            <person name="Stage D.E."/>
            <person name="Stark A."/>
            <person name="Stephan W."/>
            <person name="Strausberg R.L."/>
            <person name="Strempel S."/>
            <person name="Sturgill D."/>
            <person name="Sutton G."/>
            <person name="Sutton G.G."/>
            <person name="Tao W."/>
            <person name="Teichmann S."/>
            <person name="Tobari Y.N."/>
            <person name="Tomimura Y."/>
            <person name="Tsolas J.M."/>
            <person name="Valente V.L."/>
            <person name="Venter E."/>
            <person name="Venter J.C."/>
            <person name="Vicario S."/>
            <person name="Vieira F.G."/>
            <person name="Vilella A.J."/>
            <person name="Villasante A."/>
            <person name="Walenz B."/>
            <person name="Wang J."/>
            <person name="Wasserman M."/>
            <person name="Watts T."/>
            <person name="Wilson D."/>
            <person name="Wilson R.K."/>
            <person name="Wing R.A."/>
            <person name="Wolfner M.F."/>
            <person name="Wong A."/>
            <person name="Wong G.K."/>
            <person name="Wu C.I."/>
            <person name="Wu G."/>
            <person name="Yamamoto D."/>
            <person name="Yang H.P."/>
            <person name="Yang S.P."/>
            <person name="Yorke J.A."/>
            <person name="Yoshida K."/>
            <person name="Zdobnov E."/>
            <person name="Zhang P."/>
            <person name="Zhang Y."/>
            <person name="Zimin A.V."/>
            <person name="Baldwin J."/>
            <person name="Abdouelleil A."/>
            <person name="Abdulkadir J."/>
            <person name="Abebe A."/>
            <person name="Abera B."/>
            <person name="Abreu J."/>
            <person name="Acer S.C."/>
            <person name="Aftuck L."/>
            <person name="Alexander A."/>
            <person name="An P."/>
            <person name="Anderson E."/>
            <person name="Anderson S."/>
            <person name="Arachi H."/>
            <person name="Azer M."/>
            <person name="Bachantsang P."/>
            <person name="Barry A."/>
            <person name="Bayul T."/>
            <person name="Berlin A."/>
            <person name="Bessette D."/>
            <person name="Bloom T."/>
            <person name="Blye J."/>
            <person name="Boguslavskiy L."/>
            <person name="Bonnet C."/>
            <person name="Boukhgalter B."/>
            <person name="Bourzgui I."/>
            <person name="Brown A."/>
            <person name="Cahill P."/>
            <person name="Channer S."/>
            <person name="Cheshatsang Y."/>
            <person name="Chuda L."/>
            <person name="Citroen M."/>
            <person name="Collymore A."/>
            <person name="Cooke P."/>
            <person name="Costello M."/>
            <person name="D'Aco K."/>
            <person name="Daza R."/>
            <person name="De Haan G."/>
            <person name="DeGray S."/>
            <person name="DeMaso C."/>
            <person name="Dhargay N."/>
            <person name="Dooley K."/>
            <person name="Dooley E."/>
            <person name="Doricent M."/>
            <person name="Dorje P."/>
            <person name="Dorjee K."/>
            <person name="Dupes A."/>
            <person name="Elong R."/>
            <person name="Falk J."/>
            <person name="Farina A."/>
            <person name="Faro S."/>
            <person name="Ferguson D."/>
            <person name="Fisher S."/>
            <person name="Foley C.D."/>
            <person name="Franke A."/>
            <person name="Friedrich D."/>
            <person name="Gadbois L."/>
            <person name="Gearin G."/>
            <person name="Gearin C.R."/>
            <person name="Giannoukos G."/>
            <person name="Goode T."/>
            <person name="Graham J."/>
            <person name="Grandbois E."/>
            <person name="Grewal S."/>
            <person name="Gyaltsen K."/>
            <person name="Hafez N."/>
            <person name="Hagos B."/>
            <person name="Hall J."/>
            <person name="Henson C."/>
            <person name="Hollinger A."/>
            <person name="Honan T."/>
            <person name="Huard M.D."/>
            <person name="Hughes L."/>
            <person name="Hurhula B."/>
            <person name="Husby M.E."/>
            <person name="Kamat A."/>
            <person name="Kanga B."/>
            <person name="Kashin S."/>
            <person name="Khazanovich D."/>
            <person name="Kisner P."/>
            <person name="Lance K."/>
            <person name="Lara M."/>
            <person name="Lee W."/>
            <person name="Lennon N."/>
            <person name="Letendre F."/>
            <person name="LeVine R."/>
            <person name="Lipovsky A."/>
            <person name="Liu X."/>
            <person name="Liu J."/>
            <person name="Liu S."/>
            <person name="Lokyitsang T."/>
            <person name="Lokyitsang Y."/>
            <person name="Lubonja R."/>
            <person name="Lui A."/>
            <person name="MacDonald P."/>
            <person name="Magnisalis V."/>
            <person name="Maru K."/>
            <person name="Matthews C."/>
            <person name="McCusker W."/>
            <person name="McDonough S."/>
            <person name="Mehta T."/>
            <person name="Meldrim J."/>
            <person name="Meneus L."/>
            <person name="Mihai O."/>
            <person name="Mihalev A."/>
            <person name="Mihova T."/>
            <person name="Mittelman R."/>
            <person name="Mlenga V."/>
            <person name="Montmayeur A."/>
            <person name="Mulrain L."/>
            <person name="Navidi A."/>
            <person name="Naylor J."/>
            <person name="Negash T."/>
            <person name="Nguyen T."/>
            <person name="Nguyen N."/>
            <person name="Nicol R."/>
            <person name="Norbu C."/>
            <person name="Norbu N."/>
            <person name="Novod N."/>
            <person name="O'Neill B."/>
            <person name="Osman S."/>
            <person name="Markiewicz E."/>
            <person name="Oyono O.L."/>
            <person name="Patti C."/>
            <person name="Phunkhang P."/>
            <person name="Pierre F."/>
            <person name="Priest M."/>
            <person name="Raghuraman S."/>
            <person name="Rege F."/>
            <person name="Reyes R."/>
            <person name="Rise C."/>
            <person name="Rogov P."/>
            <person name="Ross K."/>
            <person name="Ryan E."/>
            <person name="Settipalli S."/>
            <person name="Shea T."/>
            <person name="Sherpa N."/>
            <person name="Shi L."/>
            <person name="Shih D."/>
            <person name="Sparrow T."/>
            <person name="Spaulding J."/>
            <person name="Stalker J."/>
            <person name="Stange-Thomann N."/>
            <person name="Stavropoulos S."/>
            <person name="Stone C."/>
            <person name="Strader C."/>
            <person name="Tesfaye S."/>
            <person name="Thomson T."/>
            <person name="Thoulutsang Y."/>
            <person name="Thoulutsang D."/>
            <person name="Topham K."/>
            <person name="Topping I."/>
            <person name="Tsamla T."/>
            <person name="Vassiliev H."/>
            <person name="Vo A."/>
            <person name="Wangchuk T."/>
            <person name="Wangdi T."/>
            <person name="Weiand M."/>
            <person name="Wilkinson J."/>
            <person name="Wilson A."/>
            <person name="Yadav S."/>
            <person name="Young G."/>
            <person name="Yu Q."/>
            <person name="Zembek L."/>
            <person name="Zhong D."/>
            <person name="Zimmer A."/>
            <person name="Zwirko Z."/>
            <person name="Jaffe D.B."/>
            <person name="Alvarez P."/>
            <person name="Brockman W."/>
            <person name="Butler J."/>
            <person name="Chin C."/>
            <person name="Gnerre S."/>
            <person name="Grabherr M."/>
            <person name="Kleber M."/>
            <person name="Mauceli E."/>
            <person name="MacCallum I."/>
        </authorList>
    </citation>
    <scope>NUCLEOTIDE SEQUENCE [LARGE SCALE GENOMIC DNA]</scope>
    <source>
        <strain evidence="2">Rob3c / Tucson 14021-0248.25</strain>
    </source>
</reference>
<name>B4IJA5_DROSE</name>
<proteinExistence type="predicted"/>
<dbReference type="HOGENOM" id="CLU_2778587_0_0_1"/>
<dbReference type="AlphaFoldDB" id="B4IJA5"/>
<dbReference type="Proteomes" id="UP000001292">
    <property type="component" value="Unassembled WGS sequence"/>
</dbReference>
<evidence type="ECO:0000313" key="2">
    <source>
        <dbReference type="Proteomes" id="UP000001292"/>
    </source>
</evidence>
<protein>
    <submittedName>
        <fullName evidence="1">GM12061</fullName>
    </submittedName>
</protein>
<organism evidence="2">
    <name type="scientific">Drosophila sechellia</name>
    <name type="common">Fruit fly</name>
    <dbReference type="NCBI Taxonomy" id="7238"/>
    <lineage>
        <taxon>Eukaryota</taxon>
        <taxon>Metazoa</taxon>
        <taxon>Ecdysozoa</taxon>
        <taxon>Arthropoda</taxon>
        <taxon>Hexapoda</taxon>
        <taxon>Insecta</taxon>
        <taxon>Pterygota</taxon>
        <taxon>Neoptera</taxon>
        <taxon>Endopterygota</taxon>
        <taxon>Diptera</taxon>
        <taxon>Brachycera</taxon>
        <taxon>Muscomorpha</taxon>
        <taxon>Ephydroidea</taxon>
        <taxon>Drosophilidae</taxon>
        <taxon>Drosophila</taxon>
        <taxon>Sophophora</taxon>
    </lineage>
</organism>
<keyword evidence="2" id="KW-1185">Reference proteome</keyword>
<accession>B4IJA5</accession>
<gene>
    <name evidence="1" type="primary">Dsec\GM12061</name>
    <name evidence="1" type="ORF">Dsec_GM12061</name>
</gene>